<dbReference type="STRING" id="4097.A0A1S4BBV7"/>
<dbReference type="RefSeq" id="XP_016486303.1">
    <property type="nucleotide sequence ID" value="XM_016630817.1"/>
</dbReference>
<gene>
    <name evidence="1" type="primary">LOC107806627</name>
</gene>
<evidence type="ECO:0008006" key="2">
    <source>
        <dbReference type="Google" id="ProtNLM"/>
    </source>
</evidence>
<dbReference type="PANTHER" id="PTHR35317:SF11">
    <property type="entry name" value="CCHC-TYPE DOMAIN-CONTAINING PROTEIN"/>
    <property type="match status" value="1"/>
</dbReference>
<dbReference type="PANTHER" id="PTHR35317">
    <property type="entry name" value="OS04G0629600 PROTEIN"/>
    <property type="match status" value="1"/>
</dbReference>
<protein>
    <recommendedName>
        <fullName evidence="2">Retrovirus-related Pol polyprotein from transposon TNT 1-94</fullName>
    </recommendedName>
</protein>
<name>A0A1S4BBV7_TOBAC</name>
<dbReference type="KEGG" id="nta:107806627"/>
<evidence type="ECO:0000313" key="1">
    <source>
        <dbReference type="RefSeq" id="XP_016486303.1"/>
    </source>
</evidence>
<dbReference type="OMA" id="YLLCRAV"/>
<proteinExistence type="predicted"/>
<accession>A0A1S4BBV7</accession>
<dbReference type="OrthoDB" id="1429133at2759"/>
<dbReference type="AlphaFoldDB" id="A0A1S4BBV7"/>
<dbReference type="Pfam" id="PF14223">
    <property type="entry name" value="Retrotran_gag_2"/>
    <property type="match status" value="1"/>
</dbReference>
<dbReference type="PaxDb" id="4097-A0A1S4BBV7"/>
<reference evidence="1" key="1">
    <citation type="submission" date="2025-08" db="UniProtKB">
        <authorList>
            <consortium name="RefSeq"/>
        </authorList>
    </citation>
    <scope>IDENTIFICATION</scope>
</reference>
<sequence length="213" mass="24994">MDTLLPNCPIFVFDGKSNFKTWYQQMKNIFKAIGLWSTIDEGFEEPSKGATLTGDITTKLEKKRHLDYKARYYLAIKVELHVSKKYLHTKSSKEAWTILVKSYRKVAEIKKEKLQEFRSQFELARMRPTESIKEFFTRIEEIVNGLRTNGEVLEEVKVVEKILQSLSLKFHNKKVIFEATKELSMLRLDDLKGELVTYEISMNQQKDETLEEA</sequence>
<organism evidence="1">
    <name type="scientific">Nicotiana tabacum</name>
    <name type="common">Common tobacco</name>
    <dbReference type="NCBI Taxonomy" id="4097"/>
    <lineage>
        <taxon>Eukaryota</taxon>
        <taxon>Viridiplantae</taxon>
        <taxon>Streptophyta</taxon>
        <taxon>Embryophyta</taxon>
        <taxon>Tracheophyta</taxon>
        <taxon>Spermatophyta</taxon>
        <taxon>Magnoliopsida</taxon>
        <taxon>eudicotyledons</taxon>
        <taxon>Gunneridae</taxon>
        <taxon>Pentapetalae</taxon>
        <taxon>asterids</taxon>
        <taxon>lamiids</taxon>
        <taxon>Solanales</taxon>
        <taxon>Solanaceae</taxon>
        <taxon>Nicotianoideae</taxon>
        <taxon>Nicotianeae</taxon>
        <taxon>Nicotiana</taxon>
    </lineage>
</organism>